<dbReference type="InterPro" id="IPR004651">
    <property type="entry name" value="HisF"/>
</dbReference>
<evidence type="ECO:0000256" key="9">
    <source>
        <dbReference type="ARBA" id="ARBA00030264"/>
    </source>
</evidence>
<keyword evidence="6 11" id="KW-0368">Histidine biosynthesis</keyword>
<dbReference type="EC" id="4.3.2.10" evidence="4"/>
<dbReference type="InterPro" id="IPR011060">
    <property type="entry name" value="RibuloseP-bd_barrel"/>
</dbReference>
<comment type="caution">
    <text evidence="12">The sequence shown here is derived from an EMBL/GenBank/DDBJ whole genome shotgun (WGS) entry which is preliminary data.</text>
</comment>
<dbReference type="NCBIfam" id="NF038364">
    <property type="entry name" value="AglZ_HisF2_fam"/>
    <property type="match status" value="1"/>
</dbReference>
<evidence type="ECO:0000256" key="5">
    <source>
        <dbReference type="ARBA" id="ARBA00022605"/>
    </source>
</evidence>
<evidence type="ECO:0000256" key="1">
    <source>
        <dbReference type="ARBA" id="ARBA00005091"/>
    </source>
</evidence>
<dbReference type="Proteomes" id="UP001501725">
    <property type="component" value="Unassembled WGS sequence"/>
</dbReference>
<evidence type="ECO:0000313" key="12">
    <source>
        <dbReference type="EMBL" id="GAA4321353.1"/>
    </source>
</evidence>
<dbReference type="InterPro" id="IPR050064">
    <property type="entry name" value="IGPS_HisA/HisF"/>
</dbReference>
<dbReference type="PANTHER" id="PTHR21235:SF2">
    <property type="entry name" value="IMIDAZOLE GLYCEROL PHOSPHATE SYNTHASE HISHF"/>
    <property type="match status" value="1"/>
</dbReference>
<name>A0ABP8GBQ1_9BACT</name>
<comment type="similarity">
    <text evidence="2 11">Belongs to the HisA/HisF family.</text>
</comment>
<comment type="subunit">
    <text evidence="3">Heterodimer of HisH and HisF.</text>
</comment>
<accession>A0ABP8GBQ1</accession>
<keyword evidence="13" id="KW-1185">Reference proteome</keyword>
<evidence type="ECO:0000256" key="8">
    <source>
        <dbReference type="ARBA" id="ARBA00025475"/>
    </source>
</evidence>
<dbReference type="InterPro" id="IPR013785">
    <property type="entry name" value="Aldolase_TIM"/>
</dbReference>
<protein>
    <recommendedName>
        <fullName evidence="4">imidazole glycerol-phosphate synthase</fullName>
        <ecNumber evidence="4">4.3.2.10</ecNumber>
    </recommendedName>
    <alternativeName>
        <fullName evidence="9">IGP synthase cyclase subunit</fullName>
    </alternativeName>
</protein>
<dbReference type="CDD" id="cd04731">
    <property type="entry name" value="HisF"/>
    <property type="match status" value="1"/>
</dbReference>
<evidence type="ECO:0000256" key="11">
    <source>
        <dbReference type="RuleBase" id="RU003657"/>
    </source>
</evidence>
<dbReference type="Gene3D" id="3.20.20.70">
    <property type="entry name" value="Aldolase class I"/>
    <property type="match status" value="1"/>
</dbReference>
<dbReference type="InterPro" id="IPR006062">
    <property type="entry name" value="His_biosynth"/>
</dbReference>
<evidence type="ECO:0000256" key="2">
    <source>
        <dbReference type="ARBA" id="ARBA00009667"/>
    </source>
</evidence>
<dbReference type="RefSeq" id="WP_345253437.1">
    <property type="nucleotide sequence ID" value="NZ_BAABGY010000002.1"/>
</dbReference>
<keyword evidence="5 11" id="KW-0028">Amino-acid biosynthesis</keyword>
<organism evidence="12 13">
    <name type="scientific">Flaviaesturariibacter amylovorans</name>
    <dbReference type="NCBI Taxonomy" id="1084520"/>
    <lineage>
        <taxon>Bacteria</taxon>
        <taxon>Pseudomonadati</taxon>
        <taxon>Bacteroidota</taxon>
        <taxon>Chitinophagia</taxon>
        <taxon>Chitinophagales</taxon>
        <taxon>Chitinophagaceae</taxon>
        <taxon>Flaviaestuariibacter</taxon>
    </lineage>
</organism>
<dbReference type="EMBL" id="BAABGY010000002">
    <property type="protein sequence ID" value="GAA4321353.1"/>
    <property type="molecule type" value="Genomic_DNA"/>
</dbReference>
<comment type="pathway">
    <text evidence="1">Amino-acid biosynthesis; L-histidine biosynthesis; L-histidine from 5-phospho-alpha-D-ribose 1-diphosphate: step 5/9.</text>
</comment>
<gene>
    <name evidence="12" type="ORF">GCM10023184_07060</name>
</gene>
<evidence type="ECO:0000256" key="3">
    <source>
        <dbReference type="ARBA" id="ARBA00011152"/>
    </source>
</evidence>
<comment type="catalytic activity">
    <reaction evidence="10">
        <text>5-[(5-phospho-1-deoxy-D-ribulos-1-ylimino)methylamino]-1-(5-phospho-beta-D-ribosyl)imidazole-4-carboxamide + L-glutamine = D-erythro-1-(imidazol-4-yl)glycerol 3-phosphate + 5-amino-1-(5-phospho-beta-D-ribosyl)imidazole-4-carboxamide + L-glutamate + H(+)</text>
        <dbReference type="Rhea" id="RHEA:24793"/>
        <dbReference type="ChEBI" id="CHEBI:15378"/>
        <dbReference type="ChEBI" id="CHEBI:29985"/>
        <dbReference type="ChEBI" id="CHEBI:58278"/>
        <dbReference type="ChEBI" id="CHEBI:58359"/>
        <dbReference type="ChEBI" id="CHEBI:58475"/>
        <dbReference type="ChEBI" id="CHEBI:58525"/>
        <dbReference type="EC" id="4.3.2.10"/>
    </reaction>
</comment>
<comment type="function">
    <text evidence="8">IGPS catalyzes the conversion of PRFAR and glutamine to IGP, AICAR and glutamate. The HisF subunit catalyzes the cyclization activity that produces IGP and AICAR from PRFAR using the ammonia provided by the HisH subunit.</text>
</comment>
<evidence type="ECO:0000313" key="13">
    <source>
        <dbReference type="Proteomes" id="UP001501725"/>
    </source>
</evidence>
<evidence type="ECO:0000256" key="7">
    <source>
        <dbReference type="ARBA" id="ARBA00023239"/>
    </source>
</evidence>
<evidence type="ECO:0000256" key="6">
    <source>
        <dbReference type="ARBA" id="ARBA00023102"/>
    </source>
</evidence>
<dbReference type="SUPFAM" id="SSF51366">
    <property type="entry name" value="Ribulose-phoshate binding barrel"/>
    <property type="match status" value="1"/>
</dbReference>
<evidence type="ECO:0000256" key="10">
    <source>
        <dbReference type="ARBA" id="ARBA00047838"/>
    </source>
</evidence>
<sequence>MLQTRVIPCLQLVGESLVKTVRFGKWGYIGDPVNTVRIFNELEVDELAFVDIRASKEGQEPNYAVLKEIADECFMPLSYGGGINSVEKARRVFGLGFEKVILNTAAFRKPALIADIAAIYGSQAVVVAVDVKKNFWGKYEVYSLSGTVNEKKDPVSWVQEVEKQGAGEILLTSIDREGTWKGLDTDLVRLVTANTSLPVIAHGGASSIEHIGAAVHGGGASAVALGSMVVYQGKDLGVLVNFPDRQKLAGMLRSQI</sequence>
<proteinExistence type="inferred from homology"/>
<reference evidence="13" key="1">
    <citation type="journal article" date="2019" name="Int. J. Syst. Evol. Microbiol.">
        <title>The Global Catalogue of Microorganisms (GCM) 10K type strain sequencing project: providing services to taxonomists for standard genome sequencing and annotation.</title>
        <authorList>
            <consortium name="The Broad Institute Genomics Platform"/>
            <consortium name="The Broad Institute Genome Sequencing Center for Infectious Disease"/>
            <person name="Wu L."/>
            <person name="Ma J."/>
        </authorList>
    </citation>
    <scope>NUCLEOTIDE SEQUENCE [LARGE SCALE GENOMIC DNA]</scope>
    <source>
        <strain evidence="13">JCM 17919</strain>
    </source>
</reference>
<dbReference type="PANTHER" id="PTHR21235">
    <property type="entry name" value="IMIDAZOLE GLYCEROL PHOSPHATE SYNTHASE SUBUNIT HISF/H IGP SYNTHASE SUBUNIT HISF/H"/>
    <property type="match status" value="1"/>
</dbReference>
<evidence type="ECO:0000256" key="4">
    <source>
        <dbReference type="ARBA" id="ARBA00012809"/>
    </source>
</evidence>
<keyword evidence="7" id="KW-0456">Lyase</keyword>
<dbReference type="Pfam" id="PF00977">
    <property type="entry name" value="His_biosynth"/>
    <property type="match status" value="1"/>
</dbReference>